<protein>
    <recommendedName>
        <fullName evidence="3">Ribosomal protein S17</fullName>
    </recommendedName>
</protein>
<reference evidence="1 2" key="1">
    <citation type="submission" date="2024-03" db="EMBL/GenBank/DDBJ databases">
        <title>The Acrasis kona genome and developmental transcriptomes reveal deep origins of eukaryotic multicellular pathways.</title>
        <authorList>
            <person name="Sheikh S."/>
            <person name="Fu C.-J."/>
            <person name="Brown M.W."/>
            <person name="Baldauf S.L."/>
        </authorList>
    </citation>
    <scope>NUCLEOTIDE SEQUENCE [LARGE SCALE GENOMIC DNA]</scope>
    <source>
        <strain evidence="1 2">ATCC MYA-3509</strain>
    </source>
</reference>
<evidence type="ECO:0008006" key="3">
    <source>
        <dbReference type="Google" id="ProtNLM"/>
    </source>
</evidence>
<keyword evidence="2" id="KW-1185">Reference proteome</keyword>
<proteinExistence type="predicted"/>
<accession>A0AAW2ZNX8</accession>
<evidence type="ECO:0000313" key="2">
    <source>
        <dbReference type="Proteomes" id="UP001431209"/>
    </source>
</evidence>
<sequence length="75" mass="9108">MTNQRTSLIGRTLNILYKNYRGVVEKRRITIMSTFEGKTEYHPTHQQFIKAHYHERNDTRDFAVDDIIQFEFEEE</sequence>
<name>A0AAW2ZNX8_9EUKA</name>
<dbReference type="EMBL" id="JAOPGA020001729">
    <property type="protein sequence ID" value="KAL0490876.1"/>
    <property type="molecule type" value="Genomic_DNA"/>
</dbReference>
<evidence type="ECO:0000313" key="1">
    <source>
        <dbReference type="EMBL" id="KAL0490876.1"/>
    </source>
</evidence>
<dbReference type="AlphaFoldDB" id="A0AAW2ZNX8"/>
<dbReference type="Proteomes" id="UP001431209">
    <property type="component" value="Unassembled WGS sequence"/>
</dbReference>
<gene>
    <name evidence="1" type="ORF">AKO1_002603</name>
</gene>
<comment type="caution">
    <text evidence="1">The sequence shown here is derived from an EMBL/GenBank/DDBJ whole genome shotgun (WGS) entry which is preliminary data.</text>
</comment>
<organism evidence="1 2">
    <name type="scientific">Acrasis kona</name>
    <dbReference type="NCBI Taxonomy" id="1008807"/>
    <lineage>
        <taxon>Eukaryota</taxon>
        <taxon>Discoba</taxon>
        <taxon>Heterolobosea</taxon>
        <taxon>Tetramitia</taxon>
        <taxon>Eutetramitia</taxon>
        <taxon>Acrasidae</taxon>
        <taxon>Acrasis</taxon>
    </lineage>
</organism>